<dbReference type="Gene3D" id="3.10.450.50">
    <property type="match status" value="1"/>
</dbReference>
<sequence>MATRSLFQLTTDLASFLNPVVQSSTRGSRNAFDAIKALTSEIHKMFNDGNLDGIPANYTENAVIYMNEENPIIGRQAIGDLLTKIATKFKTIEVEKWEFFEQFNDNTAYTLGITKHAMQPDGKTIRRNKGSVLWRKIDGKWYVDNYVFNTIPQ</sequence>
<dbReference type="EMBL" id="JAODUP010000604">
    <property type="protein sequence ID" value="KAK2146507.1"/>
    <property type="molecule type" value="Genomic_DNA"/>
</dbReference>
<evidence type="ECO:0000259" key="1">
    <source>
        <dbReference type="Pfam" id="PF14534"/>
    </source>
</evidence>
<dbReference type="SUPFAM" id="SSF54427">
    <property type="entry name" value="NTF2-like"/>
    <property type="match status" value="1"/>
</dbReference>
<organism evidence="2 3">
    <name type="scientific">Paralvinella palmiformis</name>
    <dbReference type="NCBI Taxonomy" id="53620"/>
    <lineage>
        <taxon>Eukaryota</taxon>
        <taxon>Metazoa</taxon>
        <taxon>Spiralia</taxon>
        <taxon>Lophotrochozoa</taxon>
        <taxon>Annelida</taxon>
        <taxon>Polychaeta</taxon>
        <taxon>Sedentaria</taxon>
        <taxon>Canalipalpata</taxon>
        <taxon>Terebellida</taxon>
        <taxon>Terebelliformia</taxon>
        <taxon>Alvinellidae</taxon>
        <taxon>Paralvinella</taxon>
    </lineage>
</organism>
<dbReference type="Proteomes" id="UP001208570">
    <property type="component" value="Unassembled WGS sequence"/>
</dbReference>
<comment type="caution">
    <text evidence="2">The sequence shown here is derived from an EMBL/GenBank/DDBJ whole genome shotgun (WGS) entry which is preliminary data.</text>
</comment>
<evidence type="ECO:0000313" key="2">
    <source>
        <dbReference type="EMBL" id="KAK2146507.1"/>
    </source>
</evidence>
<dbReference type="Pfam" id="PF14534">
    <property type="entry name" value="DUF4440"/>
    <property type="match status" value="1"/>
</dbReference>
<gene>
    <name evidence="2" type="ORF">LSH36_604g04091</name>
</gene>
<name>A0AAD9J5G9_9ANNE</name>
<reference evidence="2" key="1">
    <citation type="journal article" date="2023" name="Mol. Biol. Evol.">
        <title>Third-Generation Sequencing Reveals the Adaptive Role of the Epigenome in Three Deep-Sea Polychaetes.</title>
        <authorList>
            <person name="Perez M."/>
            <person name="Aroh O."/>
            <person name="Sun Y."/>
            <person name="Lan Y."/>
            <person name="Juniper S.K."/>
            <person name="Young C.R."/>
            <person name="Angers B."/>
            <person name="Qian P.Y."/>
        </authorList>
    </citation>
    <scope>NUCLEOTIDE SEQUENCE</scope>
    <source>
        <strain evidence="2">P08H-3</strain>
    </source>
</reference>
<dbReference type="AlphaFoldDB" id="A0AAD9J5G9"/>
<evidence type="ECO:0000313" key="3">
    <source>
        <dbReference type="Proteomes" id="UP001208570"/>
    </source>
</evidence>
<keyword evidence="3" id="KW-1185">Reference proteome</keyword>
<protein>
    <recommendedName>
        <fullName evidence="1">DUF4440 domain-containing protein</fullName>
    </recommendedName>
</protein>
<feature type="domain" description="DUF4440" evidence="1">
    <location>
        <begin position="35"/>
        <end position="141"/>
    </location>
</feature>
<dbReference type="InterPro" id="IPR027843">
    <property type="entry name" value="DUF4440"/>
</dbReference>
<dbReference type="InterPro" id="IPR032710">
    <property type="entry name" value="NTF2-like_dom_sf"/>
</dbReference>
<proteinExistence type="predicted"/>
<accession>A0AAD9J5G9</accession>